<dbReference type="PANTHER" id="PTHR45138">
    <property type="entry name" value="REGULATORY COMPONENTS OF SENSORY TRANSDUCTION SYSTEM"/>
    <property type="match status" value="1"/>
</dbReference>
<dbReference type="AlphaFoldDB" id="A0A158DWS7"/>
<feature type="domain" description="GGDEF" evidence="3">
    <location>
        <begin position="173"/>
        <end position="306"/>
    </location>
</feature>
<name>A0A158DWS7_9BURK</name>
<keyword evidence="5" id="KW-1185">Reference proteome</keyword>
<dbReference type="Gene3D" id="3.30.70.270">
    <property type="match status" value="1"/>
</dbReference>
<dbReference type="SMART" id="SM00267">
    <property type="entry name" value="GGDEF"/>
    <property type="match status" value="1"/>
</dbReference>
<dbReference type="FunFam" id="3.30.70.270:FF:000001">
    <property type="entry name" value="Diguanylate cyclase domain protein"/>
    <property type="match status" value="1"/>
</dbReference>
<dbReference type="EC" id="2.7.7.65" evidence="1"/>
<organism evidence="4 5">
    <name type="scientific">Caballeronia temeraria</name>
    <dbReference type="NCBI Taxonomy" id="1777137"/>
    <lineage>
        <taxon>Bacteria</taxon>
        <taxon>Pseudomonadati</taxon>
        <taxon>Pseudomonadota</taxon>
        <taxon>Betaproteobacteria</taxon>
        <taxon>Burkholderiales</taxon>
        <taxon>Burkholderiaceae</taxon>
        <taxon>Caballeronia</taxon>
    </lineage>
</organism>
<dbReference type="Proteomes" id="UP000054624">
    <property type="component" value="Unassembled WGS sequence"/>
</dbReference>
<proteinExistence type="predicted"/>
<dbReference type="Pfam" id="PF00990">
    <property type="entry name" value="GGDEF"/>
    <property type="match status" value="1"/>
</dbReference>
<dbReference type="PROSITE" id="PS50887">
    <property type="entry name" value="GGDEF"/>
    <property type="match status" value="1"/>
</dbReference>
<evidence type="ECO:0000256" key="2">
    <source>
        <dbReference type="ARBA" id="ARBA00034247"/>
    </source>
</evidence>
<dbReference type="CDD" id="cd01949">
    <property type="entry name" value="GGDEF"/>
    <property type="match status" value="1"/>
</dbReference>
<dbReference type="NCBIfam" id="TIGR00254">
    <property type="entry name" value="GGDEF"/>
    <property type="match status" value="1"/>
</dbReference>
<gene>
    <name evidence="4" type="ORF">AWB76_07498</name>
</gene>
<dbReference type="SUPFAM" id="SSF55073">
    <property type="entry name" value="Nucleotide cyclase"/>
    <property type="match status" value="1"/>
</dbReference>
<sequence length="309" mass="34299">MSEAIIALVAAVVSGDSFLGIYDEEDYLRFANDAFLAAFNLNAGEVATFSSIILDAARDKKGVRIDAADPPSFVKDVQLRRRVATTHPRQCAFPVDFTNDTWYWCTETLLPSGWIVLSGSDMTILKMSERELVASRDKALWLSQVAELTEVPNRRFLLDTLDELMRRATIEGTDLSVALLDLDHFKQINDRFGHEAGDCVLRHFAAHCGASIRDRGFVGRLGGEEFVVVLPRTKVDAAKNALDGLLRSLPVTTLHDRRSETISVSFSAGVTDVRKGERRKDVLLRADKALYLAKQTGRARVEIFKDAAP</sequence>
<dbReference type="InterPro" id="IPR043128">
    <property type="entry name" value="Rev_trsase/Diguanyl_cyclase"/>
</dbReference>
<dbReference type="InterPro" id="IPR029787">
    <property type="entry name" value="Nucleotide_cyclase"/>
</dbReference>
<evidence type="ECO:0000256" key="1">
    <source>
        <dbReference type="ARBA" id="ARBA00012528"/>
    </source>
</evidence>
<evidence type="ECO:0000259" key="3">
    <source>
        <dbReference type="PROSITE" id="PS50887"/>
    </source>
</evidence>
<dbReference type="STRING" id="1777137.AWB76_07498"/>
<accession>A0A158DWS7</accession>
<reference evidence="5" key="1">
    <citation type="submission" date="2016-01" db="EMBL/GenBank/DDBJ databases">
        <authorList>
            <person name="Peeters Charlotte."/>
        </authorList>
    </citation>
    <scope>NUCLEOTIDE SEQUENCE [LARGE SCALE GENOMIC DNA]</scope>
</reference>
<dbReference type="InterPro" id="IPR050469">
    <property type="entry name" value="Diguanylate_Cyclase"/>
</dbReference>
<dbReference type="PANTHER" id="PTHR45138:SF9">
    <property type="entry name" value="DIGUANYLATE CYCLASE DGCM-RELATED"/>
    <property type="match status" value="1"/>
</dbReference>
<dbReference type="EMBL" id="FCOI02000054">
    <property type="protein sequence ID" value="SAK98167.1"/>
    <property type="molecule type" value="Genomic_DNA"/>
</dbReference>
<evidence type="ECO:0000313" key="4">
    <source>
        <dbReference type="EMBL" id="SAK98167.1"/>
    </source>
</evidence>
<evidence type="ECO:0000313" key="5">
    <source>
        <dbReference type="Proteomes" id="UP000054624"/>
    </source>
</evidence>
<dbReference type="InterPro" id="IPR000160">
    <property type="entry name" value="GGDEF_dom"/>
</dbReference>
<comment type="catalytic activity">
    <reaction evidence="2">
        <text>2 GTP = 3',3'-c-di-GMP + 2 diphosphate</text>
        <dbReference type="Rhea" id="RHEA:24898"/>
        <dbReference type="ChEBI" id="CHEBI:33019"/>
        <dbReference type="ChEBI" id="CHEBI:37565"/>
        <dbReference type="ChEBI" id="CHEBI:58805"/>
        <dbReference type="EC" id="2.7.7.65"/>
    </reaction>
</comment>
<dbReference type="GO" id="GO:0052621">
    <property type="term" value="F:diguanylate cyclase activity"/>
    <property type="evidence" value="ECO:0007669"/>
    <property type="project" value="UniProtKB-EC"/>
</dbReference>
<protein>
    <recommendedName>
        <fullName evidence="1">diguanylate cyclase</fullName>
        <ecNumber evidence="1">2.7.7.65</ecNumber>
    </recommendedName>
</protein>